<reference evidence="3 4" key="1">
    <citation type="journal article" date="2019" name="Nat. Ecol. Evol.">
        <title>Megaphylogeny resolves global patterns of mushroom evolution.</title>
        <authorList>
            <person name="Varga T."/>
            <person name="Krizsan K."/>
            <person name="Foldi C."/>
            <person name="Dima B."/>
            <person name="Sanchez-Garcia M."/>
            <person name="Sanchez-Ramirez S."/>
            <person name="Szollosi G.J."/>
            <person name="Szarkandi J.G."/>
            <person name="Papp V."/>
            <person name="Albert L."/>
            <person name="Andreopoulos W."/>
            <person name="Angelini C."/>
            <person name="Antonin V."/>
            <person name="Barry K.W."/>
            <person name="Bougher N.L."/>
            <person name="Buchanan P."/>
            <person name="Buyck B."/>
            <person name="Bense V."/>
            <person name="Catcheside P."/>
            <person name="Chovatia M."/>
            <person name="Cooper J."/>
            <person name="Damon W."/>
            <person name="Desjardin D."/>
            <person name="Finy P."/>
            <person name="Geml J."/>
            <person name="Haridas S."/>
            <person name="Hughes K."/>
            <person name="Justo A."/>
            <person name="Karasinski D."/>
            <person name="Kautmanova I."/>
            <person name="Kiss B."/>
            <person name="Kocsube S."/>
            <person name="Kotiranta H."/>
            <person name="LaButti K.M."/>
            <person name="Lechner B.E."/>
            <person name="Liimatainen K."/>
            <person name="Lipzen A."/>
            <person name="Lukacs Z."/>
            <person name="Mihaltcheva S."/>
            <person name="Morgado L.N."/>
            <person name="Niskanen T."/>
            <person name="Noordeloos M.E."/>
            <person name="Ohm R.A."/>
            <person name="Ortiz-Santana B."/>
            <person name="Ovrebo C."/>
            <person name="Racz N."/>
            <person name="Riley R."/>
            <person name="Savchenko A."/>
            <person name="Shiryaev A."/>
            <person name="Soop K."/>
            <person name="Spirin V."/>
            <person name="Szebenyi C."/>
            <person name="Tomsovsky M."/>
            <person name="Tulloss R.E."/>
            <person name="Uehling J."/>
            <person name="Grigoriev I.V."/>
            <person name="Vagvolgyi C."/>
            <person name="Papp T."/>
            <person name="Martin F.M."/>
            <person name="Miettinen O."/>
            <person name="Hibbett D.S."/>
            <person name="Nagy L.G."/>
        </authorList>
    </citation>
    <scope>NUCLEOTIDE SEQUENCE [LARGE SCALE GENOMIC DNA]</scope>
    <source>
        <strain evidence="3 4">CBS 166.37</strain>
    </source>
</reference>
<dbReference type="EMBL" id="ML213628">
    <property type="protein sequence ID" value="TFK34717.1"/>
    <property type="molecule type" value="Genomic_DNA"/>
</dbReference>
<feature type="region of interest" description="Disordered" evidence="1">
    <location>
        <begin position="218"/>
        <end position="237"/>
    </location>
</feature>
<organism evidence="3 4">
    <name type="scientific">Crucibulum laeve</name>
    <dbReference type="NCBI Taxonomy" id="68775"/>
    <lineage>
        <taxon>Eukaryota</taxon>
        <taxon>Fungi</taxon>
        <taxon>Dikarya</taxon>
        <taxon>Basidiomycota</taxon>
        <taxon>Agaricomycotina</taxon>
        <taxon>Agaricomycetes</taxon>
        <taxon>Agaricomycetidae</taxon>
        <taxon>Agaricales</taxon>
        <taxon>Agaricineae</taxon>
        <taxon>Nidulariaceae</taxon>
        <taxon>Crucibulum</taxon>
    </lineage>
</organism>
<accession>A0A5C3LQ32</accession>
<dbReference type="OrthoDB" id="3162439at2759"/>
<dbReference type="AlphaFoldDB" id="A0A5C3LQ32"/>
<evidence type="ECO:0000313" key="3">
    <source>
        <dbReference type="EMBL" id="TFK34717.1"/>
    </source>
</evidence>
<dbReference type="Pfam" id="PF09994">
    <property type="entry name" value="T6SS_Tle1-like_cat"/>
    <property type="match status" value="1"/>
</dbReference>
<dbReference type="PANTHER" id="PTHR33840">
    <property type="match status" value="1"/>
</dbReference>
<feature type="compositionally biased region" description="Low complexity" evidence="1">
    <location>
        <begin position="248"/>
        <end position="257"/>
    </location>
</feature>
<gene>
    <name evidence="3" type="ORF">BDQ12DRAFT_726584</name>
</gene>
<dbReference type="STRING" id="68775.A0A5C3LQ32"/>
<dbReference type="Proteomes" id="UP000308652">
    <property type="component" value="Unassembled WGS sequence"/>
</dbReference>
<evidence type="ECO:0000256" key="1">
    <source>
        <dbReference type="SAM" id="MobiDB-lite"/>
    </source>
</evidence>
<name>A0A5C3LQ32_9AGAR</name>
<evidence type="ECO:0000259" key="2">
    <source>
        <dbReference type="Pfam" id="PF09994"/>
    </source>
</evidence>
<feature type="domain" description="T6SS Phospholipase effector Tle1-like catalytic" evidence="2">
    <location>
        <begin position="14"/>
        <end position="346"/>
    </location>
</feature>
<sequence>MASNTSNPKSSKPRKLIICFDGTSGEYDEDITNVVKLYGLLRKDEEEQLCLYEPGVGTGFSPGVVSPLFEWCAKVLDLAIAWRASILYSPIYSHINLEQNYRAGDKICIFGFSRGAYTARALAGFLFKIGLLMKDNEANIPFAYRLYKREDRTGLELCSGFKNTYCQNVKVEFMGVWDTVASVGLVMRRTLPFTNSNESIKTFRHALSLDERRAKFRPNHYHRPAPNENAASRDPESASPIFCLPLPSHSSNSSTEQSESETDSDKRSEPEYKYKPEKTGYFGFIGKRSKIRKTHAPTVVEEEAGKIDDVLEVWFAGCHSDVGGGSVPNGTVHSLANISLRWMIRETIASGCGIKFDDAALKRNQIDLNSDCTMQDKLEAVQPVYDPLKLNIFWWLLEIIPLHYSWQDEKGVWHKTWSFHLATDEL</sequence>
<feature type="compositionally biased region" description="Basic and acidic residues" evidence="1">
    <location>
        <begin position="263"/>
        <end position="273"/>
    </location>
</feature>
<dbReference type="InterPro" id="IPR018712">
    <property type="entry name" value="Tle1-like_cat"/>
</dbReference>
<keyword evidence="4" id="KW-1185">Reference proteome</keyword>
<protein>
    <recommendedName>
        <fullName evidence="2">T6SS Phospholipase effector Tle1-like catalytic domain-containing protein</fullName>
    </recommendedName>
</protein>
<evidence type="ECO:0000313" key="4">
    <source>
        <dbReference type="Proteomes" id="UP000308652"/>
    </source>
</evidence>
<dbReference type="PANTHER" id="PTHR33840:SF2">
    <property type="entry name" value="TLE1 PHOSPHOLIPASE DOMAIN-CONTAINING PROTEIN"/>
    <property type="match status" value="1"/>
</dbReference>
<feature type="region of interest" description="Disordered" evidence="1">
    <location>
        <begin position="244"/>
        <end position="273"/>
    </location>
</feature>
<proteinExistence type="predicted"/>